<keyword evidence="6 10" id="KW-0408">Iron</keyword>
<dbReference type="GO" id="GO:0016705">
    <property type="term" value="F:oxidoreductase activity, acting on paired donors, with incorporation or reduction of molecular oxygen"/>
    <property type="evidence" value="ECO:0007669"/>
    <property type="project" value="InterPro"/>
</dbReference>
<reference evidence="12 13" key="1">
    <citation type="submission" date="2019-10" db="EMBL/GenBank/DDBJ databases">
        <title>Genome Sequence of Micromonospora terminaliae DSM 101760.</title>
        <authorList>
            <person name="Guo L."/>
        </authorList>
    </citation>
    <scope>NUCLEOTIDE SEQUENCE [LARGE SCALE GENOMIC DNA]</scope>
    <source>
        <strain evidence="12 13">DSM 101760</strain>
    </source>
</reference>
<evidence type="ECO:0000313" key="13">
    <source>
        <dbReference type="Proteomes" id="UP000402241"/>
    </source>
</evidence>
<evidence type="ECO:0000256" key="1">
    <source>
        <dbReference type="ARBA" id="ARBA00010617"/>
    </source>
</evidence>
<dbReference type="PRINTS" id="PR00359">
    <property type="entry name" value="BP450"/>
</dbReference>
<dbReference type="Proteomes" id="UP000477779">
    <property type="component" value="Unassembled WGS sequence"/>
</dbReference>
<name>A0AAJ2ZIP0_9ACTN</name>
<comment type="pathway">
    <text evidence="9">Antibiotic biosynthesis; mycinamicin biosynthesis.</text>
</comment>
<dbReference type="GO" id="GO:0020037">
    <property type="term" value="F:heme binding"/>
    <property type="evidence" value="ECO:0007669"/>
    <property type="project" value="InterPro"/>
</dbReference>
<dbReference type="PANTHER" id="PTHR46696:SF1">
    <property type="entry name" value="CYTOCHROME P450 YJIB-RELATED"/>
    <property type="match status" value="1"/>
</dbReference>
<evidence type="ECO:0000256" key="9">
    <source>
        <dbReference type="ARBA" id="ARBA00060683"/>
    </source>
</evidence>
<comment type="similarity">
    <text evidence="1 10">Belongs to the cytochrome P450 family.</text>
</comment>
<dbReference type="PRINTS" id="PR00385">
    <property type="entry name" value="P450"/>
</dbReference>
<keyword evidence="2 10" id="KW-0349">Heme</keyword>
<evidence type="ECO:0000313" key="12">
    <source>
        <dbReference type="EMBL" id="QGL51224.1"/>
    </source>
</evidence>
<dbReference type="GO" id="GO:0004497">
    <property type="term" value="F:monooxygenase activity"/>
    <property type="evidence" value="ECO:0007669"/>
    <property type="project" value="UniProtKB-KW"/>
</dbReference>
<keyword evidence="5 10" id="KW-0560">Oxidoreductase</keyword>
<dbReference type="InterPro" id="IPR002397">
    <property type="entry name" value="Cyt_P450_B"/>
</dbReference>
<dbReference type="InterPro" id="IPR036396">
    <property type="entry name" value="Cyt_P450_sf"/>
</dbReference>
<dbReference type="GO" id="GO:0017000">
    <property type="term" value="P:antibiotic biosynthetic process"/>
    <property type="evidence" value="ECO:0007669"/>
    <property type="project" value="UniProtKB-KW"/>
</dbReference>
<dbReference type="Pfam" id="PF00067">
    <property type="entry name" value="p450"/>
    <property type="match status" value="1"/>
</dbReference>
<proteinExistence type="inferred from homology"/>
<keyword evidence="13" id="KW-1185">Reference proteome</keyword>
<evidence type="ECO:0000256" key="8">
    <source>
        <dbReference type="ARBA" id="ARBA00023194"/>
    </source>
</evidence>
<evidence type="ECO:0000256" key="4">
    <source>
        <dbReference type="ARBA" id="ARBA00022857"/>
    </source>
</evidence>
<dbReference type="EMBL" id="CP045309">
    <property type="protein sequence ID" value="QGL51224.1"/>
    <property type="molecule type" value="Genomic_DNA"/>
</dbReference>
<evidence type="ECO:0000256" key="2">
    <source>
        <dbReference type="ARBA" id="ARBA00022617"/>
    </source>
</evidence>
<dbReference type="InterPro" id="IPR001128">
    <property type="entry name" value="Cyt_P450"/>
</dbReference>
<keyword evidence="8" id="KW-0045">Antibiotic biosynthesis</keyword>
<evidence type="ECO:0000256" key="6">
    <source>
        <dbReference type="ARBA" id="ARBA00023004"/>
    </source>
</evidence>
<accession>A0AAJ2ZIP0</accession>
<dbReference type="FunFam" id="1.10.630.10:FF:000018">
    <property type="entry name" value="Cytochrome P450 monooxygenase"/>
    <property type="match status" value="1"/>
</dbReference>
<dbReference type="SUPFAM" id="SSF48264">
    <property type="entry name" value="Cytochrome P450"/>
    <property type="match status" value="1"/>
</dbReference>
<dbReference type="Proteomes" id="UP000402241">
    <property type="component" value="Chromosome"/>
</dbReference>
<keyword evidence="7 10" id="KW-0503">Monooxygenase</keyword>
<dbReference type="CDD" id="cd20625">
    <property type="entry name" value="CYP164-like"/>
    <property type="match status" value="1"/>
</dbReference>
<dbReference type="Gene3D" id="1.10.630.10">
    <property type="entry name" value="Cytochrome P450"/>
    <property type="match status" value="1"/>
</dbReference>
<dbReference type="AlphaFoldDB" id="A0AAJ2ZIP0"/>
<keyword evidence="3 10" id="KW-0479">Metal-binding</keyword>
<dbReference type="GO" id="GO:0005506">
    <property type="term" value="F:iron ion binding"/>
    <property type="evidence" value="ECO:0007669"/>
    <property type="project" value="InterPro"/>
</dbReference>
<sequence>MEASDAWGGRIVDPADALALLLSPQGRVNPYPTYERLRDHGAVVPAGPAFHLVTGYAEADAILRDARFGVMDDDLRDQILPGWRESPAVASISRSMLRTNPPDHSRMRRLAAGAFTPRRIAALRDVVEAQADELIDRMLARARAGEPVDFMAEFAYPLPVAVICALLGVPAADRPLFRRWATDLTGVLEPEISPDELALADRGATELRDYFTELVAARRRAPADDLTTALVQAHDTDGDRLSGDELLSNLVVLLVAGFETTTNLLGNGLVVLLDHPAAAATLRDQPEFAPGYVEELLRYDSPVQLTSRMSTEPTRYGGVDLPAGSWLIVLLGAANRDPGRYPEPARFDPWRPQVHPLSFGAGPHYCLGAGLARLEAQVAFPLLLRRLPGLALAGPGERRIRLTLRGYATLPVTVGDGAARVTDRGTPAGATGPTP</sequence>
<dbReference type="EMBL" id="JAAHBZ010000011">
    <property type="protein sequence ID" value="NES30465.1"/>
    <property type="molecule type" value="Genomic_DNA"/>
</dbReference>
<dbReference type="PROSITE" id="PS00086">
    <property type="entry name" value="CYTOCHROME_P450"/>
    <property type="match status" value="1"/>
</dbReference>
<keyword evidence="4" id="KW-0521">NADP</keyword>
<evidence type="ECO:0000313" key="14">
    <source>
        <dbReference type="Proteomes" id="UP000477779"/>
    </source>
</evidence>
<protein>
    <submittedName>
        <fullName evidence="11">Cytochrome P450</fullName>
    </submittedName>
</protein>
<evidence type="ECO:0000256" key="10">
    <source>
        <dbReference type="RuleBase" id="RU000461"/>
    </source>
</evidence>
<gene>
    <name evidence="11" type="ORF">G3561_23285</name>
    <name evidence="12" type="ORF">GCE86_05195</name>
</gene>
<dbReference type="RefSeq" id="WP_154230337.1">
    <property type="nucleotide sequence ID" value="NZ_CP045309.1"/>
</dbReference>
<reference evidence="11 14" key="2">
    <citation type="submission" date="2020-02" db="EMBL/GenBank/DDBJ databases">
        <title>WGS of Micromonospora spp. isolated from hot spring.</title>
        <authorList>
            <person name="Thawai C."/>
        </authorList>
    </citation>
    <scope>NUCLEOTIDE SEQUENCE [LARGE SCALE GENOMIC DNA]</scope>
    <source>
        <strain evidence="11 14">TMS7</strain>
    </source>
</reference>
<evidence type="ECO:0000256" key="3">
    <source>
        <dbReference type="ARBA" id="ARBA00022723"/>
    </source>
</evidence>
<evidence type="ECO:0000313" key="11">
    <source>
        <dbReference type="EMBL" id="NES30465.1"/>
    </source>
</evidence>
<dbReference type="InterPro" id="IPR017972">
    <property type="entry name" value="Cyt_P450_CS"/>
</dbReference>
<evidence type="ECO:0000256" key="5">
    <source>
        <dbReference type="ARBA" id="ARBA00023002"/>
    </source>
</evidence>
<evidence type="ECO:0000256" key="7">
    <source>
        <dbReference type="ARBA" id="ARBA00023033"/>
    </source>
</evidence>
<dbReference type="PANTHER" id="PTHR46696">
    <property type="entry name" value="P450, PUTATIVE (EUROFUNG)-RELATED"/>
    <property type="match status" value="1"/>
</dbReference>
<organism evidence="11 14">
    <name type="scientific">Micromonospora terminaliae</name>
    <dbReference type="NCBI Taxonomy" id="1914461"/>
    <lineage>
        <taxon>Bacteria</taxon>
        <taxon>Bacillati</taxon>
        <taxon>Actinomycetota</taxon>
        <taxon>Actinomycetes</taxon>
        <taxon>Micromonosporales</taxon>
        <taxon>Micromonosporaceae</taxon>
        <taxon>Micromonospora</taxon>
    </lineage>
</organism>